<comment type="caution">
    <text evidence="2">The sequence shown here is derived from an EMBL/GenBank/DDBJ whole genome shotgun (WGS) entry which is preliminary data.</text>
</comment>
<gene>
    <name evidence="2" type="ORF">M9Y10_030120</name>
</gene>
<keyword evidence="3" id="KW-1185">Reference proteome</keyword>
<keyword evidence="1" id="KW-0812">Transmembrane</keyword>
<feature type="transmembrane region" description="Helical" evidence="1">
    <location>
        <begin position="398"/>
        <end position="422"/>
    </location>
</feature>
<evidence type="ECO:0000256" key="1">
    <source>
        <dbReference type="SAM" id="Phobius"/>
    </source>
</evidence>
<keyword evidence="1" id="KW-1133">Transmembrane helix</keyword>
<evidence type="ECO:0000313" key="2">
    <source>
        <dbReference type="EMBL" id="KAK8892869.1"/>
    </source>
</evidence>
<organism evidence="2 3">
    <name type="scientific">Tritrichomonas musculus</name>
    <dbReference type="NCBI Taxonomy" id="1915356"/>
    <lineage>
        <taxon>Eukaryota</taxon>
        <taxon>Metamonada</taxon>
        <taxon>Parabasalia</taxon>
        <taxon>Tritrichomonadida</taxon>
        <taxon>Tritrichomonadidae</taxon>
        <taxon>Tritrichomonas</taxon>
    </lineage>
</organism>
<dbReference type="EMBL" id="JAPFFF010000004">
    <property type="protein sequence ID" value="KAK8892869.1"/>
    <property type="molecule type" value="Genomic_DNA"/>
</dbReference>
<proteinExistence type="predicted"/>
<protein>
    <submittedName>
        <fullName evidence="2">Uncharacterized protein</fullName>
    </submittedName>
</protein>
<dbReference type="Proteomes" id="UP001470230">
    <property type="component" value="Unassembled WGS sequence"/>
</dbReference>
<accession>A0ABR2KNZ5</accession>
<keyword evidence="1" id="KW-0472">Membrane</keyword>
<name>A0ABR2KNZ5_9EUKA</name>
<reference evidence="2 3" key="1">
    <citation type="submission" date="2024-04" db="EMBL/GenBank/DDBJ databases">
        <title>Tritrichomonas musculus Genome.</title>
        <authorList>
            <person name="Alves-Ferreira E."/>
            <person name="Grigg M."/>
            <person name="Lorenzi H."/>
            <person name="Galac M."/>
        </authorList>
    </citation>
    <scope>NUCLEOTIDE SEQUENCE [LARGE SCALE GENOMIC DNA]</scope>
    <source>
        <strain evidence="2 3">EAF2021</strain>
    </source>
</reference>
<evidence type="ECO:0000313" key="3">
    <source>
        <dbReference type="Proteomes" id="UP001470230"/>
    </source>
</evidence>
<sequence>MIALLLSFLALATSHEFPKVSYLIVSSSFSKDDMEEIEDWKDHKDDLIDACEKGFKSDQDEDSCEDLIDSIESIILSNGKDINEKLAKISKKTEYLFYMVHTRHINVDLNNLQSKMSVYMYPINMSRTDSIIDDIGQIVTKITKNLIISSYDGTIESNIRFSQLIGRIHQNPEVLMEGSITNKVSLLTLAHLRLVYYHEFDCENVYLSSGVLVSMTQERAKVNNFMIDTETFTYYSILSYLETNQFTLVDFNRDNDTVPEYQIAYYYNFWGIQSIYDGVIVKGRYYWKVPYSVTKRLAIICYSGHIVIEADSKDLTNYPDVNLTVTNDGLIDTEQTLSRLETISIESSGFDTIDKKIWPSVYITYNKDKFQLDTSKSDLDVDEEQIYTYNPKPHHSKVGIIVGSVVAVVAVLSVIIVIVVIVMKKKNSIKGNEVCDTTLLNNDPAHINNYHDPALNTPNLQA</sequence>